<keyword evidence="3" id="KW-1185">Reference proteome</keyword>
<feature type="signal peptide" evidence="1">
    <location>
        <begin position="1"/>
        <end position="21"/>
    </location>
</feature>
<dbReference type="Proteomes" id="UP000078225">
    <property type="component" value="Unassembled WGS sequence"/>
</dbReference>
<accession>A0A1B7L9N8</accession>
<dbReference type="AlphaFoldDB" id="A0A1B7L9N8"/>
<proteinExistence type="predicted"/>
<dbReference type="OrthoDB" id="6506259at2"/>
<dbReference type="RefSeq" id="WP_064595155.1">
    <property type="nucleotide sequence ID" value="NZ_LYRP01000001.1"/>
</dbReference>
<dbReference type="Pfam" id="PF07437">
    <property type="entry name" value="YfaZ"/>
    <property type="match status" value="1"/>
</dbReference>
<evidence type="ECO:0000256" key="1">
    <source>
        <dbReference type="SAM" id="SignalP"/>
    </source>
</evidence>
<evidence type="ECO:0000313" key="3">
    <source>
        <dbReference type="Proteomes" id="UP000078225"/>
    </source>
</evidence>
<protein>
    <recommendedName>
        <fullName evidence="4">Porin</fullName>
    </recommendedName>
</protein>
<name>A0A1B7L9N8_9ENTR</name>
<comment type="caution">
    <text evidence="2">The sequence shown here is derived from an EMBL/GenBank/DDBJ whole genome shotgun (WGS) entry which is preliminary data.</text>
</comment>
<keyword evidence="1" id="KW-0732">Signal</keyword>
<reference evidence="3" key="1">
    <citation type="submission" date="2016-05" db="EMBL/GenBank/DDBJ databases">
        <authorList>
            <person name="Behera P."/>
            <person name="Vaishampayan P."/>
            <person name="Singh N."/>
            <person name="Raina V."/>
            <person name="Suar M."/>
            <person name="Pattnaik A."/>
            <person name="Rastogi G."/>
        </authorList>
    </citation>
    <scope>NUCLEOTIDE SEQUENCE [LARGE SCALE GENOMIC DNA]</scope>
    <source>
        <strain evidence="3">MP23</strain>
    </source>
</reference>
<feature type="chain" id="PRO_5008596800" description="Porin" evidence="1">
    <location>
        <begin position="22"/>
        <end position="179"/>
    </location>
</feature>
<gene>
    <name evidence="2" type="ORF">A9B99_04970</name>
</gene>
<evidence type="ECO:0008006" key="4">
    <source>
        <dbReference type="Google" id="ProtNLM"/>
    </source>
</evidence>
<evidence type="ECO:0000313" key="2">
    <source>
        <dbReference type="EMBL" id="OAT79045.1"/>
    </source>
</evidence>
<organism evidence="2 3">
    <name type="scientific">Mangrovibacter phragmitis</name>
    <dbReference type="NCBI Taxonomy" id="1691903"/>
    <lineage>
        <taxon>Bacteria</taxon>
        <taxon>Pseudomonadati</taxon>
        <taxon>Pseudomonadota</taxon>
        <taxon>Gammaproteobacteria</taxon>
        <taxon>Enterobacterales</taxon>
        <taxon>Enterobacteriaceae</taxon>
        <taxon>Mangrovibacter</taxon>
    </lineage>
</organism>
<dbReference type="STRING" id="1691903.A9B99_04970"/>
<sequence length="179" mass="18874">MNKYLLLAVGGLFAVSGSASAIGIYGQAGHKYTSIGVGMGTSTSGVALSGDWTRHNDNGYIADLGLGYNLPVGPAMVTLGGKGLYIKPDHGKTGYALGIGGGLSVPVMSHVSVFGQYYYAPDAFASRIDSYQEVQAGGRWMVFRPLTVEAGYRYMSLKDRNDNRNTIIDGPYLGVSAAF</sequence>
<dbReference type="InterPro" id="IPR009998">
    <property type="entry name" value="YfaZ"/>
</dbReference>
<dbReference type="EMBL" id="LYRP01000001">
    <property type="protein sequence ID" value="OAT79045.1"/>
    <property type="molecule type" value="Genomic_DNA"/>
</dbReference>